<dbReference type="InterPro" id="IPR051502">
    <property type="entry name" value="RLP_Defense_Trigger"/>
</dbReference>
<reference evidence="11 12" key="1">
    <citation type="submission" date="2017-09" db="EMBL/GenBank/DDBJ databases">
        <authorList>
            <consortium name="International Durum Wheat Genome Sequencing Consortium (IDWGSC)"/>
            <person name="Milanesi L."/>
        </authorList>
    </citation>
    <scope>NUCLEOTIDE SEQUENCE [LARGE SCALE GENOMIC DNA]</scope>
    <source>
        <strain evidence="12">cv. Svevo</strain>
    </source>
</reference>
<evidence type="ECO:0000256" key="10">
    <source>
        <dbReference type="SAM" id="Phobius"/>
    </source>
</evidence>
<gene>
    <name evidence="11" type="ORF">TRITD_6Bv1G053990</name>
</gene>
<keyword evidence="4" id="KW-1070">Brassinosteroid signaling pathway</keyword>
<evidence type="ECO:0000256" key="4">
    <source>
        <dbReference type="ARBA" id="ARBA00022626"/>
    </source>
</evidence>
<dbReference type="Proteomes" id="UP000324705">
    <property type="component" value="Chromosome 6B"/>
</dbReference>
<dbReference type="Gramene" id="TRITD6Bv1G053990.1">
    <property type="protein sequence ID" value="TRITD6Bv1G053990.1"/>
    <property type="gene ID" value="TRITD6Bv1G053990"/>
</dbReference>
<evidence type="ECO:0000256" key="6">
    <source>
        <dbReference type="ARBA" id="ARBA00022737"/>
    </source>
</evidence>
<keyword evidence="7 10" id="KW-1133">Transmembrane helix</keyword>
<dbReference type="InterPro" id="IPR001611">
    <property type="entry name" value="Leu-rich_rpt"/>
</dbReference>
<keyword evidence="12" id="KW-1185">Reference proteome</keyword>
<evidence type="ECO:0000256" key="3">
    <source>
        <dbReference type="ARBA" id="ARBA00022614"/>
    </source>
</evidence>
<dbReference type="OMA" id="CSEWEGI"/>
<evidence type="ECO:0000256" key="5">
    <source>
        <dbReference type="ARBA" id="ARBA00022692"/>
    </source>
</evidence>
<sequence>MQMLQSEKTTTSLDPRVFELPVYKGPSLQYRIPIAFAEVLDLSDNKLTGEIPAEIGQLKSLLSLNLSFNALTGQIPISVCNLTNLHVLDFSSNNLIGAIPAALNNLHFLSAFNISYNDLEGPIPYGGQVYTFPNSSFDGNPKLCGSMLTHKCDPASTRPPTTMATKQTDYKAAFAIAFSAFFGVGVLYDQLVLSRFLR</sequence>
<keyword evidence="6" id="KW-0677">Repeat</keyword>
<keyword evidence="3" id="KW-0433">Leucine-rich repeat</keyword>
<evidence type="ECO:0000256" key="8">
    <source>
        <dbReference type="ARBA" id="ARBA00023136"/>
    </source>
</evidence>
<dbReference type="AlphaFoldDB" id="A0A9R0YHH8"/>
<evidence type="ECO:0000256" key="2">
    <source>
        <dbReference type="ARBA" id="ARBA00009592"/>
    </source>
</evidence>
<dbReference type="SUPFAM" id="SSF52058">
    <property type="entry name" value="L domain-like"/>
    <property type="match status" value="1"/>
</dbReference>
<evidence type="ECO:0000313" key="11">
    <source>
        <dbReference type="EMBL" id="VAI55542.1"/>
    </source>
</evidence>
<evidence type="ECO:0000256" key="1">
    <source>
        <dbReference type="ARBA" id="ARBA00004167"/>
    </source>
</evidence>
<protein>
    <submittedName>
        <fullName evidence="11">Uncharacterized protein</fullName>
    </submittedName>
</protein>
<dbReference type="FunFam" id="3.80.10.10:FF:000111">
    <property type="entry name" value="LRR receptor-like serine/threonine-protein kinase ERECTA"/>
    <property type="match status" value="1"/>
</dbReference>
<dbReference type="GO" id="GO:0016020">
    <property type="term" value="C:membrane"/>
    <property type="evidence" value="ECO:0007669"/>
    <property type="project" value="UniProtKB-SubCell"/>
</dbReference>
<evidence type="ECO:0000256" key="9">
    <source>
        <dbReference type="ARBA" id="ARBA00023180"/>
    </source>
</evidence>
<evidence type="ECO:0000313" key="12">
    <source>
        <dbReference type="Proteomes" id="UP000324705"/>
    </source>
</evidence>
<keyword evidence="5 10" id="KW-0812">Transmembrane</keyword>
<dbReference type="GO" id="GO:0009742">
    <property type="term" value="P:brassinosteroid mediated signaling pathway"/>
    <property type="evidence" value="ECO:0007669"/>
    <property type="project" value="UniProtKB-KW"/>
</dbReference>
<dbReference type="PANTHER" id="PTHR48062:SF69">
    <property type="entry name" value="LEUCINE-RICH REPEAT-CONTAINING N-TERMINAL PLANT-TYPE DOMAIN-CONTAINING PROTEIN"/>
    <property type="match status" value="1"/>
</dbReference>
<dbReference type="PANTHER" id="PTHR48062">
    <property type="entry name" value="RECEPTOR-LIKE PROTEIN 14"/>
    <property type="match status" value="1"/>
</dbReference>
<accession>A0A9R0YHH8</accession>
<proteinExistence type="inferred from homology"/>
<evidence type="ECO:0000256" key="7">
    <source>
        <dbReference type="ARBA" id="ARBA00022989"/>
    </source>
</evidence>
<dbReference type="Gene3D" id="3.80.10.10">
    <property type="entry name" value="Ribonuclease Inhibitor"/>
    <property type="match status" value="1"/>
</dbReference>
<feature type="transmembrane region" description="Helical" evidence="10">
    <location>
        <begin position="170"/>
        <end position="188"/>
    </location>
</feature>
<name>A0A9R0YHH8_TRITD</name>
<organism evidence="11 12">
    <name type="scientific">Triticum turgidum subsp. durum</name>
    <name type="common">Durum wheat</name>
    <name type="synonym">Triticum durum</name>
    <dbReference type="NCBI Taxonomy" id="4567"/>
    <lineage>
        <taxon>Eukaryota</taxon>
        <taxon>Viridiplantae</taxon>
        <taxon>Streptophyta</taxon>
        <taxon>Embryophyta</taxon>
        <taxon>Tracheophyta</taxon>
        <taxon>Spermatophyta</taxon>
        <taxon>Magnoliopsida</taxon>
        <taxon>Liliopsida</taxon>
        <taxon>Poales</taxon>
        <taxon>Poaceae</taxon>
        <taxon>BOP clade</taxon>
        <taxon>Pooideae</taxon>
        <taxon>Triticodae</taxon>
        <taxon>Triticeae</taxon>
        <taxon>Triticinae</taxon>
        <taxon>Triticum</taxon>
    </lineage>
</organism>
<dbReference type="Pfam" id="PF00560">
    <property type="entry name" value="LRR_1"/>
    <property type="match status" value="3"/>
</dbReference>
<keyword evidence="9" id="KW-0325">Glycoprotein</keyword>
<dbReference type="InterPro" id="IPR032675">
    <property type="entry name" value="LRR_dom_sf"/>
</dbReference>
<comment type="subcellular location">
    <subcellularLocation>
        <location evidence="1">Membrane</location>
        <topology evidence="1">Single-pass membrane protein</topology>
    </subcellularLocation>
</comment>
<comment type="similarity">
    <text evidence="2">Belongs to the RLP family.</text>
</comment>
<dbReference type="EMBL" id="LT934122">
    <property type="protein sequence ID" value="VAI55542.1"/>
    <property type="molecule type" value="Genomic_DNA"/>
</dbReference>
<keyword evidence="8 10" id="KW-0472">Membrane</keyword>
<dbReference type="PRINTS" id="PR00019">
    <property type="entry name" value="LEURICHRPT"/>
</dbReference>